<keyword evidence="3" id="KW-0677">Repeat</keyword>
<dbReference type="SMART" id="SM00015">
    <property type="entry name" value="IQ"/>
    <property type="match status" value="3"/>
</dbReference>
<name>A0A1R2CNB1_9CILI</name>
<dbReference type="SUPFAM" id="SSF52540">
    <property type="entry name" value="P-loop containing nucleoside triphosphate hydrolases"/>
    <property type="match status" value="1"/>
</dbReference>
<evidence type="ECO:0000313" key="7">
    <source>
        <dbReference type="Proteomes" id="UP000187209"/>
    </source>
</evidence>
<dbReference type="Pfam" id="PF13181">
    <property type="entry name" value="TPR_8"/>
    <property type="match status" value="1"/>
</dbReference>
<evidence type="ECO:0000256" key="3">
    <source>
        <dbReference type="ARBA" id="ARBA00022737"/>
    </source>
</evidence>
<evidence type="ECO:0000256" key="1">
    <source>
        <dbReference type="ARBA" id="ARBA00004496"/>
    </source>
</evidence>
<evidence type="ECO:0000256" key="5">
    <source>
        <dbReference type="PROSITE-ProRule" id="PRU00339"/>
    </source>
</evidence>
<evidence type="ECO:0000313" key="6">
    <source>
        <dbReference type="EMBL" id="OMJ90514.1"/>
    </source>
</evidence>
<dbReference type="InterPro" id="IPR051185">
    <property type="entry name" value="ASPM"/>
</dbReference>
<dbReference type="SMART" id="SM00028">
    <property type="entry name" value="TPR"/>
    <property type="match status" value="3"/>
</dbReference>
<protein>
    <submittedName>
        <fullName evidence="6">Uncharacterized protein</fullName>
    </submittedName>
</protein>
<dbReference type="GO" id="GO:0000278">
    <property type="term" value="P:mitotic cell cycle"/>
    <property type="evidence" value="ECO:0007669"/>
    <property type="project" value="TreeGrafter"/>
</dbReference>
<dbReference type="GO" id="GO:0005516">
    <property type="term" value="F:calmodulin binding"/>
    <property type="evidence" value="ECO:0007669"/>
    <property type="project" value="UniProtKB-KW"/>
</dbReference>
<evidence type="ECO:0000256" key="2">
    <source>
        <dbReference type="ARBA" id="ARBA00022490"/>
    </source>
</evidence>
<dbReference type="InterPro" id="IPR000048">
    <property type="entry name" value="IQ_motif_EF-hand-BS"/>
</dbReference>
<dbReference type="InterPro" id="IPR019734">
    <property type="entry name" value="TPR_rpt"/>
</dbReference>
<organism evidence="6 7">
    <name type="scientific">Stentor coeruleus</name>
    <dbReference type="NCBI Taxonomy" id="5963"/>
    <lineage>
        <taxon>Eukaryota</taxon>
        <taxon>Sar</taxon>
        <taxon>Alveolata</taxon>
        <taxon>Ciliophora</taxon>
        <taxon>Postciliodesmatophora</taxon>
        <taxon>Heterotrichea</taxon>
        <taxon>Heterotrichida</taxon>
        <taxon>Stentoridae</taxon>
        <taxon>Stentor</taxon>
    </lineage>
</organism>
<dbReference type="InterPro" id="IPR027417">
    <property type="entry name" value="P-loop_NTPase"/>
</dbReference>
<dbReference type="SUPFAM" id="SSF48452">
    <property type="entry name" value="TPR-like"/>
    <property type="match status" value="1"/>
</dbReference>
<dbReference type="Gene3D" id="1.25.40.10">
    <property type="entry name" value="Tetratricopeptide repeat domain"/>
    <property type="match status" value="1"/>
</dbReference>
<dbReference type="PROSITE" id="PS50005">
    <property type="entry name" value="TPR"/>
    <property type="match status" value="2"/>
</dbReference>
<dbReference type="PROSITE" id="PS50096">
    <property type="entry name" value="IQ"/>
    <property type="match status" value="2"/>
</dbReference>
<dbReference type="Pfam" id="PF13374">
    <property type="entry name" value="TPR_10"/>
    <property type="match status" value="1"/>
</dbReference>
<dbReference type="PANTHER" id="PTHR22706">
    <property type="entry name" value="ASSEMBLY FACTOR FOR SPINDLE MICROTUBULES"/>
    <property type="match status" value="1"/>
</dbReference>
<dbReference type="GO" id="GO:0000922">
    <property type="term" value="C:spindle pole"/>
    <property type="evidence" value="ECO:0007669"/>
    <property type="project" value="TreeGrafter"/>
</dbReference>
<proteinExistence type="predicted"/>
<dbReference type="GO" id="GO:0007051">
    <property type="term" value="P:spindle organization"/>
    <property type="evidence" value="ECO:0007669"/>
    <property type="project" value="TreeGrafter"/>
</dbReference>
<sequence length="378" mass="43313">MSSDVPKKIIDLTKKAIQSLHNSNFIIALGQLKEAETLASPSYIPRYLKTQTYFGLARYYQVIGHLQKSLKYLEKVLEITQDKASLAKSHLNIAFILSTQGLHQKSLFHNFKALDLLSNSEEYEGIASAYHSLGLEYQHLNQNAKAVKAFKEGLLMSKNHLGVNHKLTKILRTCYLDSHKDMVRLKIKAHNYTQSDHHEITRIVQELETPPLKTFTPLPKYLKTKKNSMTPLKTPILTRSIQCGSSHLTNETPTKLMSKSPALIGQSIRIRKHAKSVDPGQGLIPIPAKNKIIISGKHFFTMDSQNRCENAAITIQKNLKTWIATRKYKRILKSVLLIQKNWRMAKNSKKFVLMKKNAIKIQAAFRGFRERKFYQFFL</sequence>
<keyword evidence="4" id="KW-0112">Calmodulin-binding</keyword>
<feature type="repeat" description="TPR" evidence="5">
    <location>
        <begin position="50"/>
        <end position="83"/>
    </location>
</feature>
<gene>
    <name evidence="6" type="ORF">SteCoe_7103</name>
</gene>
<dbReference type="PANTHER" id="PTHR22706:SF1">
    <property type="entry name" value="ASSEMBLY FACTOR FOR SPINDLE MICROTUBULES"/>
    <property type="match status" value="1"/>
</dbReference>
<comment type="caution">
    <text evidence="6">The sequence shown here is derived from an EMBL/GenBank/DDBJ whole genome shotgun (WGS) entry which is preliminary data.</text>
</comment>
<evidence type="ECO:0000256" key="4">
    <source>
        <dbReference type="ARBA" id="ARBA00022860"/>
    </source>
</evidence>
<keyword evidence="5" id="KW-0802">TPR repeat</keyword>
<comment type="subcellular location">
    <subcellularLocation>
        <location evidence="1">Cytoplasm</location>
    </subcellularLocation>
</comment>
<dbReference type="AlphaFoldDB" id="A0A1R2CNB1"/>
<dbReference type="EMBL" id="MPUH01000101">
    <property type="protein sequence ID" value="OMJ90514.1"/>
    <property type="molecule type" value="Genomic_DNA"/>
</dbReference>
<dbReference type="Proteomes" id="UP000187209">
    <property type="component" value="Unassembled WGS sequence"/>
</dbReference>
<dbReference type="Pfam" id="PF00612">
    <property type="entry name" value="IQ"/>
    <property type="match status" value="2"/>
</dbReference>
<reference evidence="6 7" key="1">
    <citation type="submission" date="2016-11" db="EMBL/GenBank/DDBJ databases">
        <title>The macronuclear genome of Stentor coeruleus: a giant cell with tiny introns.</title>
        <authorList>
            <person name="Slabodnick M."/>
            <person name="Ruby J.G."/>
            <person name="Reiff S.B."/>
            <person name="Swart E.C."/>
            <person name="Gosai S."/>
            <person name="Prabakaran S."/>
            <person name="Witkowska E."/>
            <person name="Larue G.E."/>
            <person name="Fisher S."/>
            <person name="Freeman R.M."/>
            <person name="Gunawardena J."/>
            <person name="Chu W."/>
            <person name="Stover N.A."/>
            <person name="Gregory B.D."/>
            <person name="Nowacki M."/>
            <person name="Derisi J."/>
            <person name="Roy S.W."/>
            <person name="Marshall W.F."/>
            <person name="Sood P."/>
        </authorList>
    </citation>
    <scope>NUCLEOTIDE SEQUENCE [LARGE SCALE GENOMIC DNA]</scope>
    <source>
        <strain evidence="6">WM001</strain>
    </source>
</reference>
<keyword evidence="2" id="KW-0963">Cytoplasm</keyword>
<dbReference type="CDD" id="cd23767">
    <property type="entry name" value="IQCD"/>
    <property type="match status" value="1"/>
</dbReference>
<feature type="repeat" description="TPR" evidence="5">
    <location>
        <begin position="127"/>
        <end position="160"/>
    </location>
</feature>
<dbReference type="OrthoDB" id="19588at2759"/>
<dbReference type="InterPro" id="IPR011990">
    <property type="entry name" value="TPR-like_helical_dom_sf"/>
</dbReference>
<dbReference type="GO" id="GO:0005737">
    <property type="term" value="C:cytoplasm"/>
    <property type="evidence" value="ECO:0007669"/>
    <property type="project" value="UniProtKB-SubCell"/>
</dbReference>
<accession>A0A1R2CNB1</accession>
<dbReference type="Gene3D" id="1.20.5.190">
    <property type="match status" value="1"/>
</dbReference>
<dbReference type="GO" id="GO:0051295">
    <property type="term" value="P:establishment of meiotic spindle localization"/>
    <property type="evidence" value="ECO:0007669"/>
    <property type="project" value="TreeGrafter"/>
</dbReference>
<keyword evidence="7" id="KW-1185">Reference proteome</keyword>